<evidence type="ECO:0000259" key="13">
    <source>
        <dbReference type="Pfam" id="PF05425"/>
    </source>
</evidence>
<evidence type="ECO:0000256" key="2">
    <source>
        <dbReference type="ARBA" id="ARBA00022475"/>
    </source>
</evidence>
<evidence type="ECO:0000256" key="10">
    <source>
        <dbReference type="SAM" id="Phobius"/>
    </source>
</evidence>
<dbReference type="PANTHER" id="PTHR34820:SF4">
    <property type="entry name" value="INNER MEMBRANE PROTEIN YEBZ"/>
    <property type="match status" value="1"/>
</dbReference>
<dbReference type="Proteomes" id="UP000648663">
    <property type="component" value="Unassembled WGS sequence"/>
</dbReference>
<feature type="transmembrane region" description="Helical" evidence="10">
    <location>
        <begin position="290"/>
        <end position="317"/>
    </location>
</feature>
<feature type="domain" description="Copper resistance protein D" evidence="13">
    <location>
        <begin position="328"/>
        <end position="463"/>
    </location>
</feature>
<evidence type="ECO:0000256" key="7">
    <source>
        <dbReference type="ARBA" id="ARBA00023008"/>
    </source>
</evidence>
<reference evidence="14" key="4">
    <citation type="submission" date="2024-05" db="EMBL/GenBank/DDBJ databases">
        <authorList>
            <person name="Sun Q."/>
            <person name="Zhou Y."/>
        </authorList>
    </citation>
    <scope>NUCLEOTIDE SEQUENCE</scope>
    <source>
        <strain evidence="14">CGMCC 4.5581</strain>
    </source>
</reference>
<dbReference type="EMBL" id="JAAMPA010000002">
    <property type="protein sequence ID" value="NIH69289.1"/>
    <property type="molecule type" value="Genomic_DNA"/>
</dbReference>
<feature type="chain" id="PRO_5032432884" evidence="11">
    <location>
        <begin position="29"/>
        <end position="588"/>
    </location>
</feature>
<keyword evidence="6 10" id="KW-1133">Transmembrane helix</keyword>
<comment type="subcellular location">
    <subcellularLocation>
        <location evidence="1">Cell membrane</location>
        <topology evidence="1">Multi-pass membrane protein</topology>
    </subcellularLocation>
</comment>
<protein>
    <submittedName>
        <fullName evidence="15">Copper transport protein</fullName>
    </submittedName>
    <submittedName>
        <fullName evidence="14">Transport integral membrane protein</fullName>
    </submittedName>
</protein>
<feature type="transmembrane region" description="Helical" evidence="10">
    <location>
        <begin position="228"/>
        <end position="248"/>
    </location>
</feature>
<dbReference type="Pfam" id="PF05425">
    <property type="entry name" value="CopD"/>
    <property type="match status" value="1"/>
</dbReference>
<dbReference type="AlphaFoldDB" id="A0A846M0U5"/>
<dbReference type="InterPro" id="IPR008457">
    <property type="entry name" value="Cu-R_CopD_dom"/>
</dbReference>
<dbReference type="Gene3D" id="2.60.40.1220">
    <property type="match status" value="1"/>
</dbReference>
<keyword evidence="8 10" id="KW-0472">Membrane</keyword>
<evidence type="ECO:0000256" key="11">
    <source>
        <dbReference type="SAM" id="SignalP"/>
    </source>
</evidence>
<dbReference type="InterPro" id="IPR014756">
    <property type="entry name" value="Ig_E-set"/>
</dbReference>
<evidence type="ECO:0000256" key="5">
    <source>
        <dbReference type="ARBA" id="ARBA00022729"/>
    </source>
</evidence>
<dbReference type="InterPro" id="IPR032694">
    <property type="entry name" value="CopC/D"/>
</dbReference>
<gene>
    <name evidence="15" type="ORF">FB380_003777</name>
    <name evidence="14" type="ORF">GCM10011589_44730</name>
</gene>
<organism evidence="15 16">
    <name type="scientific">Modestobacter marinus</name>
    <dbReference type="NCBI Taxonomy" id="477641"/>
    <lineage>
        <taxon>Bacteria</taxon>
        <taxon>Bacillati</taxon>
        <taxon>Actinomycetota</taxon>
        <taxon>Actinomycetes</taxon>
        <taxon>Geodermatophilales</taxon>
        <taxon>Geodermatophilaceae</taxon>
        <taxon>Modestobacter</taxon>
    </lineage>
</organism>
<evidence type="ECO:0000259" key="12">
    <source>
        <dbReference type="Pfam" id="PF04234"/>
    </source>
</evidence>
<reference evidence="17" key="2">
    <citation type="journal article" date="2019" name="Int. J. Syst. Evol. Microbiol.">
        <title>The Global Catalogue of Microorganisms (GCM) 10K type strain sequencing project: providing services to taxonomists for standard genome sequencing and annotation.</title>
        <authorList>
            <consortium name="The Broad Institute Genomics Platform"/>
            <consortium name="The Broad Institute Genome Sequencing Center for Infectious Disease"/>
            <person name="Wu L."/>
            <person name="Ma J."/>
        </authorList>
    </citation>
    <scope>NUCLEOTIDE SEQUENCE [LARGE SCALE GENOMIC DNA]</scope>
    <source>
        <strain evidence="17">CGMCC 4.5581</strain>
    </source>
</reference>
<evidence type="ECO:0000256" key="3">
    <source>
        <dbReference type="ARBA" id="ARBA00022692"/>
    </source>
</evidence>
<evidence type="ECO:0000313" key="16">
    <source>
        <dbReference type="Proteomes" id="UP000552836"/>
    </source>
</evidence>
<dbReference type="PANTHER" id="PTHR34820">
    <property type="entry name" value="INNER MEMBRANE PROTEIN YEBZ"/>
    <property type="match status" value="1"/>
</dbReference>
<dbReference type="Pfam" id="PF04234">
    <property type="entry name" value="CopC"/>
    <property type="match status" value="1"/>
</dbReference>
<keyword evidence="2" id="KW-1003">Cell membrane</keyword>
<evidence type="ECO:0000256" key="9">
    <source>
        <dbReference type="SAM" id="MobiDB-lite"/>
    </source>
</evidence>
<dbReference type="GO" id="GO:0046688">
    <property type="term" value="P:response to copper ion"/>
    <property type="evidence" value="ECO:0007669"/>
    <property type="project" value="InterPro"/>
</dbReference>
<evidence type="ECO:0000313" key="17">
    <source>
        <dbReference type="Proteomes" id="UP000648663"/>
    </source>
</evidence>
<evidence type="ECO:0000256" key="4">
    <source>
        <dbReference type="ARBA" id="ARBA00022723"/>
    </source>
</evidence>
<keyword evidence="5 11" id="KW-0732">Signal</keyword>
<keyword evidence="4" id="KW-0479">Metal-binding</keyword>
<reference evidence="14" key="1">
    <citation type="journal article" date="2014" name="Int. J. Syst. Evol. Microbiol.">
        <title>Complete genome of a new Firmicutes species belonging to the dominant human colonic microbiota ('Ruminococcus bicirculans') reveals two chromosomes and a selective capacity to utilize plant glucans.</title>
        <authorList>
            <consortium name="NISC Comparative Sequencing Program"/>
            <person name="Wegmann U."/>
            <person name="Louis P."/>
            <person name="Goesmann A."/>
            <person name="Henrissat B."/>
            <person name="Duncan S.H."/>
            <person name="Flint H.J."/>
        </authorList>
    </citation>
    <scope>NUCLEOTIDE SEQUENCE</scope>
    <source>
        <strain evidence="14">CGMCC 4.5581</strain>
    </source>
</reference>
<sequence>MIAFVLMLGVMAVVAVLLDAATARPARAHAELVTTTPGEGARLDEPPTEVTLDFTEGVSLGAGYARVLGADGGRVDAGSASASGARVSIPLRTDLPEASYVVTYRVMSADSHPIAGAYAFVVGDAELVSATGVSAAGDSTSALSVALVVTRWAGFAGIALGVGVPVFLLVCWGSGWSVPFMRRLAVIGLGVVAVAALGNFVLQGAYAAGSGLGSLTDPALLSATASSSYGAVVLVRAALAVFLAVSLSSAWRQGRAPRRMVVAGGTFVAVVLVGTFAAVGHPVAGAVPGLAVAVTAVHVAAMAVWTGGLVGLLGGVIRPGVDPGVQATAVARFSQLASAAVAALIVTGVVQSVREVGAPLALVTTTYGWVLIGKVVLVVLLMAVAASSRAWVQRHHGPVRPWARQLAMAAATVGARPSAGSDLTPPASDARVPPSVRHQRALRRSVVVEASVVAIVLALSAVLVGTPPAKSAVAQPVEVTLPLQDANGTAGFGQIQLSVDPAATGPNTLHLYLFDEAGQLAQAQDIQVSLTAPAQEIGPLPVDLQPGGPGHSISEAMSIPMTGTWTLTVTVRLDEFTAATTATDFVVR</sequence>
<feature type="transmembrane region" description="Helical" evidence="10">
    <location>
        <begin position="184"/>
        <end position="208"/>
    </location>
</feature>
<feature type="transmembrane region" description="Helical" evidence="10">
    <location>
        <begin position="260"/>
        <end position="284"/>
    </location>
</feature>
<feature type="transmembrane region" description="Helical" evidence="10">
    <location>
        <begin position="152"/>
        <end position="172"/>
    </location>
</feature>
<feature type="transmembrane region" description="Helical" evidence="10">
    <location>
        <begin position="446"/>
        <end position="465"/>
    </location>
</feature>
<dbReference type="InterPro" id="IPR014755">
    <property type="entry name" value="Cu-Rt/internalin_Ig-like"/>
</dbReference>
<dbReference type="InterPro" id="IPR007348">
    <property type="entry name" value="CopC_dom"/>
</dbReference>
<reference evidence="15 16" key="3">
    <citation type="submission" date="2020-02" db="EMBL/GenBank/DDBJ databases">
        <title>Sequencing the genomes of 1000 actinobacteria strains.</title>
        <authorList>
            <person name="Klenk H.-P."/>
        </authorList>
    </citation>
    <scope>NUCLEOTIDE SEQUENCE [LARGE SCALE GENOMIC DNA]</scope>
    <source>
        <strain evidence="15 16">DSM 45201</strain>
    </source>
</reference>
<keyword evidence="3 10" id="KW-0812">Transmembrane</keyword>
<feature type="domain" description="CopC" evidence="12">
    <location>
        <begin position="29"/>
        <end position="122"/>
    </location>
</feature>
<dbReference type="GO" id="GO:0006825">
    <property type="term" value="P:copper ion transport"/>
    <property type="evidence" value="ECO:0007669"/>
    <property type="project" value="InterPro"/>
</dbReference>
<evidence type="ECO:0000256" key="1">
    <source>
        <dbReference type="ARBA" id="ARBA00004651"/>
    </source>
</evidence>
<dbReference type="GO" id="GO:0005507">
    <property type="term" value="F:copper ion binding"/>
    <property type="evidence" value="ECO:0007669"/>
    <property type="project" value="InterPro"/>
</dbReference>
<dbReference type="EMBL" id="BMMI01000011">
    <property type="protein sequence ID" value="GGL83295.1"/>
    <property type="molecule type" value="Genomic_DNA"/>
</dbReference>
<feature type="region of interest" description="Disordered" evidence="9">
    <location>
        <begin position="416"/>
        <end position="435"/>
    </location>
</feature>
<name>A0A846M0U5_9ACTN</name>
<accession>A0A846M0U5</accession>
<dbReference type="SUPFAM" id="SSF81296">
    <property type="entry name" value="E set domains"/>
    <property type="match status" value="1"/>
</dbReference>
<evidence type="ECO:0000313" key="15">
    <source>
        <dbReference type="EMBL" id="NIH69289.1"/>
    </source>
</evidence>
<evidence type="ECO:0000256" key="8">
    <source>
        <dbReference type="ARBA" id="ARBA00023136"/>
    </source>
</evidence>
<dbReference type="Proteomes" id="UP000552836">
    <property type="component" value="Unassembled WGS sequence"/>
</dbReference>
<keyword evidence="17" id="KW-1185">Reference proteome</keyword>
<dbReference type="GO" id="GO:0042597">
    <property type="term" value="C:periplasmic space"/>
    <property type="evidence" value="ECO:0007669"/>
    <property type="project" value="InterPro"/>
</dbReference>
<feature type="transmembrane region" description="Helical" evidence="10">
    <location>
        <begin position="329"/>
        <end position="349"/>
    </location>
</feature>
<feature type="signal peptide" evidence="11">
    <location>
        <begin position="1"/>
        <end position="28"/>
    </location>
</feature>
<evidence type="ECO:0000313" key="14">
    <source>
        <dbReference type="EMBL" id="GGL83295.1"/>
    </source>
</evidence>
<keyword evidence="7" id="KW-0186">Copper</keyword>
<proteinExistence type="predicted"/>
<evidence type="ECO:0000256" key="6">
    <source>
        <dbReference type="ARBA" id="ARBA00022989"/>
    </source>
</evidence>
<dbReference type="GO" id="GO:0005886">
    <property type="term" value="C:plasma membrane"/>
    <property type="evidence" value="ECO:0007669"/>
    <property type="project" value="UniProtKB-SubCell"/>
</dbReference>
<comment type="caution">
    <text evidence="15">The sequence shown here is derived from an EMBL/GenBank/DDBJ whole genome shotgun (WGS) entry which is preliminary data.</text>
</comment>
<feature type="transmembrane region" description="Helical" evidence="10">
    <location>
        <begin position="369"/>
        <end position="392"/>
    </location>
</feature>